<organism evidence="3 4">
    <name type="scientific">Caulifigura coniformis</name>
    <dbReference type="NCBI Taxonomy" id="2527983"/>
    <lineage>
        <taxon>Bacteria</taxon>
        <taxon>Pseudomonadati</taxon>
        <taxon>Planctomycetota</taxon>
        <taxon>Planctomycetia</taxon>
        <taxon>Planctomycetales</taxon>
        <taxon>Planctomycetaceae</taxon>
        <taxon>Caulifigura</taxon>
    </lineage>
</organism>
<keyword evidence="2" id="KW-0732">Signal</keyword>
<evidence type="ECO:0000256" key="1">
    <source>
        <dbReference type="SAM" id="MobiDB-lite"/>
    </source>
</evidence>
<dbReference type="Pfam" id="PF07610">
    <property type="entry name" value="DUF1573"/>
    <property type="match status" value="1"/>
</dbReference>
<dbReference type="AlphaFoldDB" id="A0A517SKY7"/>
<accession>A0A517SKY7</accession>
<dbReference type="KEGG" id="ccos:Pan44_48410"/>
<dbReference type="Gene3D" id="2.60.40.10">
    <property type="entry name" value="Immunoglobulins"/>
    <property type="match status" value="1"/>
</dbReference>
<evidence type="ECO:0000256" key="2">
    <source>
        <dbReference type="SAM" id="SignalP"/>
    </source>
</evidence>
<dbReference type="EMBL" id="CP036271">
    <property type="protein sequence ID" value="QDT56781.1"/>
    <property type="molecule type" value="Genomic_DNA"/>
</dbReference>
<feature type="signal peptide" evidence="2">
    <location>
        <begin position="1"/>
        <end position="24"/>
    </location>
</feature>
<keyword evidence="4" id="KW-1185">Reference proteome</keyword>
<feature type="chain" id="PRO_5022222125" description="DUF1573 domain-containing protein" evidence="2">
    <location>
        <begin position="25"/>
        <end position="290"/>
    </location>
</feature>
<evidence type="ECO:0008006" key="5">
    <source>
        <dbReference type="Google" id="ProtNLM"/>
    </source>
</evidence>
<reference evidence="3 4" key="1">
    <citation type="submission" date="2019-02" db="EMBL/GenBank/DDBJ databases">
        <title>Deep-cultivation of Planctomycetes and their phenomic and genomic characterization uncovers novel biology.</title>
        <authorList>
            <person name="Wiegand S."/>
            <person name="Jogler M."/>
            <person name="Boedeker C."/>
            <person name="Pinto D."/>
            <person name="Vollmers J."/>
            <person name="Rivas-Marin E."/>
            <person name="Kohn T."/>
            <person name="Peeters S.H."/>
            <person name="Heuer A."/>
            <person name="Rast P."/>
            <person name="Oberbeckmann S."/>
            <person name="Bunk B."/>
            <person name="Jeske O."/>
            <person name="Meyerdierks A."/>
            <person name="Storesund J.E."/>
            <person name="Kallscheuer N."/>
            <person name="Luecker S."/>
            <person name="Lage O.M."/>
            <person name="Pohl T."/>
            <person name="Merkel B.J."/>
            <person name="Hornburger P."/>
            <person name="Mueller R.-W."/>
            <person name="Bruemmer F."/>
            <person name="Labrenz M."/>
            <person name="Spormann A.M."/>
            <person name="Op den Camp H."/>
            <person name="Overmann J."/>
            <person name="Amann R."/>
            <person name="Jetten M.S.M."/>
            <person name="Mascher T."/>
            <person name="Medema M.H."/>
            <person name="Devos D.P."/>
            <person name="Kaster A.-K."/>
            <person name="Ovreas L."/>
            <person name="Rohde M."/>
            <person name="Galperin M.Y."/>
            <person name="Jogler C."/>
        </authorList>
    </citation>
    <scope>NUCLEOTIDE SEQUENCE [LARGE SCALE GENOMIC DNA]</scope>
    <source>
        <strain evidence="3 4">Pan44</strain>
    </source>
</reference>
<dbReference type="InterPro" id="IPR011467">
    <property type="entry name" value="DUF1573"/>
</dbReference>
<dbReference type="InterPro" id="IPR013783">
    <property type="entry name" value="Ig-like_fold"/>
</dbReference>
<proteinExistence type="predicted"/>
<dbReference type="RefSeq" id="WP_145034207.1">
    <property type="nucleotide sequence ID" value="NZ_CP036271.1"/>
</dbReference>
<sequence precursor="true">MDRSRWILLSLVLSPCLASFVAWTSPAAPGAISGGHPKSALSFSQYAVNWKETRAVPSVRAHFNFRNTSDRPVKILSAKPSCGCVSANIVGFRSNAETAERYKLTYAPGEAGRIELALPTANEEAGRHEYTIAVAYNDGEDRKAELKFNVELPAKSVRLEPSELYFYQYGEPLSRTLKVIDDRNKVLDVTDVRIEYHRPRGQTPEVVSTDLAEATIEPSEITPQGRRATPIRIDVAGDIDPVEKIAHVVITTSDPDFKVLKVPMLIQPRPKKETPVQQSSVPFAPGPVTR</sequence>
<evidence type="ECO:0000313" key="4">
    <source>
        <dbReference type="Proteomes" id="UP000315700"/>
    </source>
</evidence>
<name>A0A517SKY7_9PLAN</name>
<dbReference type="Proteomes" id="UP000315700">
    <property type="component" value="Chromosome"/>
</dbReference>
<gene>
    <name evidence="3" type="ORF">Pan44_48410</name>
</gene>
<dbReference type="InParanoid" id="A0A517SKY7"/>
<feature type="region of interest" description="Disordered" evidence="1">
    <location>
        <begin position="270"/>
        <end position="290"/>
    </location>
</feature>
<protein>
    <recommendedName>
        <fullName evidence="5">DUF1573 domain-containing protein</fullName>
    </recommendedName>
</protein>
<dbReference type="OrthoDB" id="215501at2"/>
<evidence type="ECO:0000313" key="3">
    <source>
        <dbReference type="EMBL" id="QDT56781.1"/>
    </source>
</evidence>